<dbReference type="EMBL" id="JAAWVO010073700">
    <property type="protein sequence ID" value="MBN3324996.1"/>
    <property type="molecule type" value="Genomic_DNA"/>
</dbReference>
<feature type="domain" description="Coiled-coil" evidence="2">
    <location>
        <begin position="108"/>
        <end position="287"/>
    </location>
</feature>
<feature type="region of interest" description="Disordered" evidence="1">
    <location>
        <begin position="162"/>
        <end position="340"/>
    </location>
</feature>
<dbReference type="InterPro" id="IPR045323">
    <property type="entry name" value="CCDC34"/>
</dbReference>
<dbReference type="PANTHER" id="PTHR23247:SF2">
    <property type="entry name" value="COILED-COIL DOMAIN-CONTAINING PROTEIN 34"/>
    <property type="match status" value="1"/>
</dbReference>
<feature type="compositionally biased region" description="Basic and acidic residues" evidence="1">
    <location>
        <begin position="210"/>
        <end position="254"/>
    </location>
</feature>
<protein>
    <submittedName>
        <fullName evidence="3">CCD34 protein</fullName>
    </submittedName>
</protein>
<dbReference type="AlphaFoldDB" id="A0A8J7P5X2"/>
<name>A0A8J7P5X2_ATRSP</name>
<evidence type="ECO:0000313" key="3">
    <source>
        <dbReference type="EMBL" id="MBN3324996.1"/>
    </source>
</evidence>
<feature type="compositionally biased region" description="Polar residues" evidence="1">
    <location>
        <begin position="331"/>
        <end position="340"/>
    </location>
</feature>
<dbReference type="InterPro" id="IPR025259">
    <property type="entry name" value="CCDC34/181"/>
</dbReference>
<dbReference type="Proteomes" id="UP000736164">
    <property type="component" value="Unassembled WGS sequence"/>
</dbReference>
<evidence type="ECO:0000313" key="4">
    <source>
        <dbReference type="Proteomes" id="UP000736164"/>
    </source>
</evidence>
<gene>
    <name evidence="3" type="primary">Ccdc34</name>
    <name evidence="3" type="ORF">GTO95_0005813</name>
</gene>
<dbReference type="Pfam" id="PF13904">
    <property type="entry name" value="CCDC34"/>
    <property type="match status" value="1"/>
</dbReference>
<reference evidence="3" key="1">
    <citation type="journal article" date="2021" name="Cell">
        <title>Tracing the genetic footprints of vertebrate landing in non-teleost ray-finned fishes.</title>
        <authorList>
            <person name="Bi X."/>
            <person name="Wang K."/>
            <person name="Yang L."/>
            <person name="Pan H."/>
            <person name="Jiang H."/>
            <person name="Wei Q."/>
            <person name="Fang M."/>
            <person name="Yu H."/>
            <person name="Zhu C."/>
            <person name="Cai Y."/>
            <person name="He Y."/>
            <person name="Gan X."/>
            <person name="Zeng H."/>
            <person name="Yu D."/>
            <person name="Zhu Y."/>
            <person name="Jiang H."/>
            <person name="Qiu Q."/>
            <person name="Yang H."/>
            <person name="Zhang Y.E."/>
            <person name="Wang W."/>
            <person name="Zhu M."/>
            <person name="He S."/>
            <person name="Zhang G."/>
        </authorList>
    </citation>
    <scope>NUCLEOTIDE SEQUENCE</scope>
    <source>
        <strain evidence="3">Allg_001</strain>
    </source>
</reference>
<feature type="compositionally biased region" description="Polar residues" evidence="1">
    <location>
        <begin position="1"/>
        <end position="18"/>
    </location>
</feature>
<evidence type="ECO:0000259" key="2">
    <source>
        <dbReference type="Pfam" id="PF13904"/>
    </source>
</evidence>
<feature type="compositionally biased region" description="Basic and acidic residues" evidence="1">
    <location>
        <begin position="162"/>
        <end position="198"/>
    </location>
</feature>
<feature type="compositionally biased region" description="Polar residues" evidence="1">
    <location>
        <begin position="256"/>
        <end position="266"/>
    </location>
</feature>
<proteinExistence type="predicted"/>
<feature type="region of interest" description="Disordered" evidence="1">
    <location>
        <begin position="1"/>
        <end position="90"/>
    </location>
</feature>
<dbReference type="PANTHER" id="PTHR23247">
    <property type="entry name" value="NY-REN-41 ANTIGEN L15 -RELATED"/>
    <property type="match status" value="1"/>
</dbReference>
<sequence>MSGTPTHHVSCRKSSSTPCRADSREGGLSGLRGCDLDSTGDSTYSLLSPIYHDSFESASEDQEEPRPRTDPPPSHGCDVKPRTGTKKHKAKTLIRMELERCPSVEFDLTAWEEWIVRKAREERTEMQKRALKEMALKEEKMEKEKELERKKIAAEEKLRDWLQVKKQQEKLENEMKRSKELEEMESKEQKRRETEEKAQQQYKEWLKKKKQEEMEKKQKEKEEASKREAELKERRKKAEEKFQEWLKSAKDKPRPVSNSFAYSNGKLTGYYDGTSYPAPSFYNPIPWKPIHNPPPEDSLKKNSVRKNKKPISSALYRQTPAVSCKPKDSLTVGSSQKHRR</sequence>
<keyword evidence="4" id="KW-1185">Reference proteome</keyword>
<evidence type="ECO:0000256" key="1">
    <source>
        <dbReference type="SAM" id="MobiDB-lite"/>
    </source>
</evidence>
<feature type="non-terminal residue" evidence="3">
    <location>
        <position position="340"/>
    </location>
</feature>
<accession>A0A8J7P5X2</accession>
<feature type="non-terminal residue" evidence="3">
    <location>
        <position position="1"/>
    </location>
</feature>
<organism evidence="3 4">
    <name type="scientific">Atractosteus spatula</name>
    <name type="common">Alligator gar</name>
    <name type="synonym">Lepisosteus spatula</name>
    <dbReference type="NCBI Taxonomy" id="7917"/>
    <lineage>
        <taxon>Eukaryota</taxon>
        <taxon>Metazoa</taxon>
        <taxon>Chordata</taxon>
        <taxon>Craniata</taxon>
        <taxon>Vertebrata</taxon>
        <taxon>Euteleostomi</taxon>
        <taxon>Actinopterygii</taxon>
        <taxon>Neopterygii</taxon>
        <taxon>Holostei</taxon>
        <taxon>Semionotiformes</taxon>
        <taxon>Lepisosteidae</taxon>
        <taxon>Atractosteus</taxon>
    </lineage>
</organism>
<comment type="caution">
    <text evidence="3">The sequence shown here is derived from an EMBL/GenBank/DDBJ whole genome shotgun (WGS) entry which is preliminary data.</text>
</comment>